<proteinExistence type="inferred from homology"/>
<feature type="domain" description="Thioredoxin" evidence="6">
    <location>
        <begin position="13"/>
        <end position="174"/>
    </location>
</feature>
<evidence type="ECO:0000259" key="6">
    <source>
        <dbReference type="PROSITE" id="PS51352"/>
    </source>
</evidence>
<dbReference type="GO" id="GO:0034599">
    <property type="term" value="P:cellular response to oxidative stress"/>
    <property type="evidence" value="ECO:0007669"/>
    <property type="project" value="TreeGrafter"/>
</dbReference>
<protein>
    <recommendedName>
        <fullName evidence="5">Glutathione peroxidase</fullName>
    </recommendedName>
</protein>
<dbReference type="PROSITE" id="PS51355">
    <property type="entry name" value="GLUTATHIONE_PEROXID_3"/>
    <property type="match status" value="1"/>
</dbReference>
<dbReference type="Proteomes" id="UP000076063">
    <property type="component" value="Unassembled WGS sequence"/>
</dbReference>
<dbReference type="PRINTS" id="PR01011">
    <property type="entry name" value="GLUTPROXDASE"/>
</dbReference>
<evidence type="ECO:0000256" key="4">
    <source>
        <dbReference type="PIRSR" id="PIRSR000303-1"/>
    </source>
</evidence>
<dbReference type="PANTHER" id="PTHR11592:SF78">
    <property type="entry name" value="GLUTATHIONE PEROXIDASE"/>
    <property type="match status" value="1"/>
</dbReference>
<reference evidence="7 8" key="1">
    <citation type="submission" date="2016-03" db="EMBL/GenBank/DDBJ databases">
        <authorList>
            <consortium name="Pathogen Informatics"/>
        </authorList>
    </citation>
    <scope>NUCLEOTIDE SEQUENCE [LARGE SCALE GENOMIC DNA]</scope>
    <source>
        <strain evidence="8">e1527</strain>
    </source>
</reference>
<keyword evidence="3 5" id="KW-0560">Oxidoreductase</keyword>
<dbReference type="PROSITE" id="PS00460">
    <property type="entry name" value="GLUTATHIONE_PEROXID_1"/>
    <property type="match status" value="1"/>
</dbReference>
<dbReference type="Gene3D" id="3.40.30.10">
    <property type="entry name" value="Glutaredoxin"/>
    <property type="match status" value="1"/>
</dbReference>
<evidence type="ECO:0000256" key="5">
    <source>
        <dbReference type="RuleBase" id="RU000499"/>
    </source>
</evidence>
<dbReference type="PROSITE" id="PS00763">
    <property type="entry name" value="GLUTATHIONE_PEROXID_2"/>
    <property type="match status" value="1"/>
</dbReference>
<dbReference type="GO" id="GO:0004601">
    <property type="term" value="F:peroxidase activity"/>
    <property type="evidence" value="ECO:0007669"/>
    <property type="project" value="UniProtKB-KW"/>
</dbReference>
<gene>
    <name evidence="7" type="primary">bsaA</name>
    <name evidence="7" type="ORF">SAMEA2273372_00435</name>
</gene>
<evidence type="ECO:0000256" key="1">
    <source>
        <dbReference type="ARBA" id="ARBA00006926"/>
    </source>
</evidence>
<dbReference type="InterPro" id="IPR036249">
    <property type="entry name" value="Thioredoxin-like_sf"/>
</dbReference>
<dbReference type="Pfam" id="PF00255">
    <property type="entry name" value="GSHPx"/>
    <property type="match status" value="1"/>
</dbReference>
<comment type="similarity">
    <text evidence="1 5">Belongs to the glutathione peroxidase family.</text>
</comment>
<dbReference type="InterPro" id="IPR000889">
    <property type="entry name" value="Glutathione_peroxidase"/>
</dbReference>
<organism evidence="7 8">
    <name type="scientific">Enterobacter bugandensis</name>
    <dbReference type="NCBI Taxonomy" id="881260"/>
    <lineage>
        <taxon>Bacteria</taxon>
        <taxon>Pseudomonadati</taxon>
        <taxon>Pseudomonadota</taxon>
        <taxon>Gammaproteobacteria</taxon>
        <taxon>Enterobacterales</taxon>
        <taxon>Enterobacteriaceae</taxon>
        <taxon>Enterobacter</taxon>
    </lineage>
</organism>
<dbReference type="InterPro" id="IPR029760">
    <property type="entry name" value="GPX_CS"/>
</dbReference>
<accession>A0A822WJV8</accession>
<dbReference type="AlphaFoldDB" id="A0A822WJV8"/>
<dbReference type="SUPFAM" id="SSF52833">
    <property type="entry name" value="Thioredoxin-like"/>
    <property type="match status" value="1"/>
</dbReference>
<dbReference type="CDD" id="cd00340">
    <property type="entry name" value="GSH_Peroxidase"/>
    <property type="match status" value="1"/>
</dbReference>
<dbReference type="PROSITE" id="PS51352">
    <property type="entry name" value="THIOREDOXIN_2"/>
    <property type="match status" value="1"/>
</dbReference>
<evidence type="ECO:0000313" key="8">
    <source>
        <dbReference type="Proteomes" id="UP000076063"/>
    </source>
</evidence>
<dbReference type="InterPro" id="IPR029759">
    <property type="entry name" value="GPX_AS"/>
</dbReference>
<dbReference type="PANTHER" id="PTHR11592">
    <property type="entry name" value="GLUTATHIONE PEROXIDASE"/>
    <property type="match status" value="1"/>
</dbReference>
<evidence type="ECO:0000256" key="2">
    <source>
        <dbReference type="ARBA" id="ARBA00022559"/>
    </source>
</evidence>
<keyword evidence="2 5" id="KW-0575">Peroxidase</keyword>
<evidence type="ECO:0000256" key="3">
    <source>
        <dbReference type="ARBA" id="ARBA00023002"/>
    </source>
</evidence>
<sequence>MGGHSSFSACFEDFSMTRFHQLTATRLDGSLISMADYAGKVVLVVNTASQCGFTPQYAGLEALYKKYAEQGLVVLGFPCNQFGKQEPGDADEISKTCYINYGVSFPMFGKVEVNGAAAHPIFRYLKNELPGVMGERIKWNFTKFLIGRDGKPLKRFAPMTTPEKMEGAIVAALGR</sequence>
<dbReference type="InterPro" id="IPR013766">
    <property type="entry name" value="Thioredoxin_domain"/>
</dbReference>
<dbReference type="PIRSF" id="PIRSF000303">
    <property type="entry name" value="Glutathion_perox"/>
    <property type="match status" value="1"/>
</dbReference>
<comment type="caution">
    <text evidence="7">The sequence shown here is derived from an EMBL/GenBank/DDBJ whole genome shotgun (WGS) entry which is preliminary data.</text>
</comment>
<evidence type="ECO:0000313" key="7">
    <source>
        <dbReference type="EMBL" id="CZX05515.1"/>
    </source>
</evidence>
<dbReference type="FunFam" id="3.40.30.10:FF:000010">
    <property type="entry name" value="Glutathione peroxidase"/>
    <property type="match status" value="1"/>
</dbReference>
<name>A0A822WJV8_9ENTR</name>
<dbReference type="EMBL" id="FJZI01000001">
    <property type="protein sequence ID" value="CZX05515.1"/>
    <property type="molecule type" value="Genomic_DNA"/>
</dbReference>
<feature type="active site" evidence="4">
    <location>
        <position position="51"/>
    </location>
</feature>